<sequence length="96" mass="10565">MLKSTFFGPQNAKPIRQCEILMIIDVERRRVSDSNVVGYPFIPIGHKSEIRSFEAGDKTHVVGGALGRGNERGSQTEEISGGGEGALYKKRKSPFE</sequence>
<keyword evidence="3" id="KW-1185">Reference proteome</keyword>
<evidence type="ECO:0000256" key="1">
    <source>
        <dbReference type="SAM" id="MobiDB-lite"/>
    </source>
</evidence>
<comment type="caution">
    <text evidence="2">The sequence shown here is derived from an EMBL/GenBank/DDBJ whole genome shotgun (WGS) entry which is preliminary data.</text>
</comment>
<gene>
    <name evidence="2" type="ORF">AVEN_80106_1</name>
</gene>
<evidence type="ECO:0000313" key="3">
    <source>
        <dbReference type="Proteomes" id="UP000499080"/>
    </source>
</evidence>
<accession>A0A4Y2A7F9</accession>
<feature type="region of interest" description="Disordered" evidence="1">
    <location>
        <begin position="65"/>
        <end position="96"/>
    </location>
</feature>
<dbReference type="AlphaFoldDB" id="A0A4Y2A7F9"/>
<name>A0A4Y2A7F9_ARAVE</name>
<organism evidence="2 3">
    <name type="scientific">Araneus ventricosus</name>
    <name type="common">Orbweaver spider</name>
    <name type="synonym">Epeira ventricosa</name>
    <dbReference type="NCBI Taxonomy" id="182803"/>
    <lineage>
        <taxon>Eukaryota</taxon>
        <taxon>Metazoa</taxon>
        <taxon>Ecdysozoa</taxon>
        <taxon>Arthropoda</taxon>
        <taxon>Chelicerata</taxon>
        <taxon>Arachnida</taxon>
        <taxon>Araneae</taxon>
        <taxon>Araneomorphae</taxon>
        <taxon>Entelegynae</taxon>
        <taxon>Araneoidea</taxon>
        <taxon>Araneidae</taxon>
        <taxon>Araneus</taxon>
    </lineage>
</organism>
<evidence type="ECO:0000313" key="2">
    <source>
        <dbReference type="EMBL" id="GBL75487.1"/>
    </source>
</evidence>
<dbReference type="Proteomes" id="UP000499080">
    <property type="component" value="Unassembled WGS sequence"/>
</dbReference>
<dbReference type="EMBL" id="BGPR01231030">
    <property type="protein sequence ID" value="GBL75487.1"/>
    <property type="molecule type" value="Genomic_DNA"/>
</dbReference>
<reference evidence="2 3" key="1">
    <citation type="journal article" date="2019" name="Sci. Rep.">
        <title>Orb-weaving spider Araneus ventricosus genome elucidates the spidroin gene catalogue.</title>
        <authorList>
            <person name="Kono N."/>
            <person name="Nakamura H."/>
            <person name="Ohtoshi R."/>
            <person name="Moran D.A.P."/>
            <person name="Shinohara A."/>
            <person name="Yoshida Y."/>
            <person name="Fujiwara M."/>
            <person name="Mori M."/>
            <person name="Tomita M."/>
            <person name="Arakawa K."/>
        </authorList>
    </citation>
    <scope>NUCLEOTIDE SEQUENCE [LARGE SCALE GENOMIC DNA]</scope>
</reference>
<proteinExistence type="predicted"/>
<protein>
    <submittedName>
        <fullName evidence="2">Uncharacterized protein</fullName>
    </submittedName>
</protein>